<dbReference type="EMBL" id="FQVK01000013">
    <property type="protein sequence ID" value="SHE99185.1"/>
    <property type="molecule type" value="Genomic_DNA"/>
</dbReference>
<organism evidence="1 2">
    <name type="scientific">Ruegeria intermedia</name>
    <dbReference type="NCBI Taxonomy" id="996115"/>
    <lineage>
        <taxon>Bacteria</taxon>
        <taxon>Pseudomonadati</taxon>
        <taxon>Pseudomonadota</taxon>
        <taxon>Alphaproteobacteria</taxon>
        <taxon>Rhodobacterales</taxon>
        <taxon>Roseobacteraceae</taxon>
        <taxon>Ruegeria</taxon>
    </lineage>
</organism>
<evidence type="ECO:0000313" key="1">
    <source>
        <dbReference type="EMBL" id="SHE99185.1"/>
    </source>
</evidence>
<name>A0A1M4Y0G9_9RHOB</name>
<dbReference type="AlphaFoldDB" id="A0A1M4Y0G9"/>
<reference evidence="1 2" key="1">
    <citation type="submission" date="2016-11" db="EMBL/GenBank/DDBJ databases">
        <authorList>
            <person name="Varghese N."/>
            <person name="Submissions S."/>
        </authorList>
    </citation>
    <scope>NUCLEOTIDE SEQUENCE [LARGE SCALE GENOMIC DNA]</scope>
    <source>
        <strain evidence="1 2">DSM 29341</strain>
    </source>
</reference>
<dbReference type="InterPro" id="IPR047677">
    <property type="entry name" value="GDCCVxC"/>
</dbReference>
<gene>
    <name evidence="1" type="ORF">SAMN05444279_11386</name>
</gene>
<sequence length="72" mass="7670">MTDTPVTLESTLTCPACGHAQTEIMPTDACQWFYECSACHTVLKPKPGDCCVYCSYGTVACPPIQQGDSCCG</sequence>
<evidence type="ECO:0000313" key="2">
    <source>
        <dbReference type="Proteomes" id="UP000325134"/>
    </source>
</evidence>
<accession>A0A1M4Y0G9</accession>
<proteinExistence type="predicted"/>
<dbReference type="NCBIfam" id="NF041374">
    <property type="entry name" value="GDCCVxC"/>
    <property type="match status" value="1"/>
</dbReference>
<dbReference type="RefSeq" id="WP_149776090.1">
    <property type="nucleotide sequence ID" value="NZ_FQVK01000013.1"/>
</dbReference>
<protein>
    <submittedName>
        <fullName evidence="1">Uncharacterized protein</fullName>
    </submittedName>
</protein>
<keyword evidence="2" id="KW-1185">Reference proteome</keyword>
<dbReference type="Proteomes" id="UP000325134">
    <property type="component" value="Unassembled WGS sequence"/>
</dbReference>
<dbReference type="OrthoDB" id="332228at2"/>